<dbReference type="InterPro" id="IPR037136">
    <property type="entry name" value="RNA3'_phos_cyclase_dom_sf"/>
</dbReference>
<dbReference type="GO" id="GO:0000479">
    <property type="term" value="P:endonucleolytic cleavage of tricistronic rRNA transcript (SSU-rRNA, 5.8S rRNA, LSU-rRNA)"/>
    <property type="evidence" value="ECO:0007669"/>
    <property type="project" value="TreeGrafter"/>
</dbReference>
<dbReference type="GO" id="GO:0005730">
    <property type="term" value="C:nucleolus"/>
    <property type="evidence" value="ECO:0007669"/>
    <property type="project" value="UniProtKB-SubCell"/>
</dbReference>
<dbReference type="InterPro" id="IPR036553">
    <property type="entry name" value="RPTC_insert"/>
</dbReference>
<reference evidence="7 8" key="1">
    <citation type="submission" date="2020-04" db="EMBL/GenBank/DDBJ databases">
        <title>Perkinsus chesapeaki whole genome sequence.</title>
        <authorList>
            <person name="Bogema D.R."/>
        </authorList>
    </citation>
    <scope>NUCLEOTIDE SEQUENCE [LARGE SCALE GENOMIC DNA]</scope>
    <source>
        <strain evidence="7">ATCC PRA-425</strain>
    </source>
</reference>
<dbReference type="SUPFAM" id="SSF55205">
    <property type="entry name" value="EPT/RTPC-like"/>
    <property type="match status" value="1"/>
</dbReference>
<dbReference type="Proteomes" id="UP000591131">
    <property type="component" value="Unassembled WGS sequence"/>
</dbReference>
<dbReference type="OrthoDB" id="1911237at2759"/>
<protein>
    <submittedName>
        <fullName evidence="7">rRNA-processing endoribonuclease</fullName>
    </submittedName>
</protein>
<keyword evidence="4" id="KW-0539">Nucleus</keyword>
<dbReference type="InterPro" id="IPR013791">
    <property type="entry name" value="RNA3'-term_phos_cycl_insert"/>
</dbReference>
<dbReference type="InterPro" id="IPR013792">
    <property type="entry name" value="RNA3'P_cycl/enolpyr_Trfase_a/b"/>
</dbReference>
<dbReference type="InterPro" id="IPR000228">
    <property type="entry name" value="RNA3'_term_phos_cyc"/>
</dbReference>
<dbReference type="Gene3D" id="3.30.360.20">
    <property type="entry name" value="RNA 3'-terminal phosphate cyclase, insert domain"/>
    <property type="match status" value="1"/>
</dbReference>
<dbReference type="InterPro" id="IPR016443">
    <property type="entry name" value="RNA3'_term_phos_cyc_type_2"/>
</dbReference>
<dbReference type="PANTHER" id="PTHR11096:SF1">
    <property type="entry name" value="RNA 3'-TERMINAL PHOSPHATE CYCLASE-LIKE PROTEIN"/>
    <property type="match status" value="1"/>
</dbReference>
<evidence type="ECO:0000259" key="6">
    <source>
        <dbReference type="Pfam" id="PF05189"/>
    </source>
</evidence>
<keyword evidence="8" id="KW-1185">Reference proteome</keyword>
<evidence type="ECO:0000259" key="5">
    <source>
        <dbReference type="Pfam" id="PF01137"/>
    </source>
</evidence>
<evidence type="ECO:0000256" key="3">
    <source>
        <dbReference type="ARBA" id="ARBA00022517"/>
    </source>
</evidence>
<dbReference type="Pfam" id="PF01137">
    <property type="entry name" value="RTC"/>
    <property type="match status" value="1"/>
</dbReference>
<dbReference type="PANTHER" id="PTHR11096">
    <property type="entry name" value="RNA 3' TERMINAL PHOSPHATE CYCLASE"/>
    <property type="match status" value="1"/>
</dbReference>
<sequence>MPPPAPSHHYRGANYLRQRLILSTLTRKPVKITDIRTQAESPGLEDFEANLLRLLDSITNGTNITVSETGTTLYYSPGELVGGDITHDCNVNRPIAYYLEVLLCLAPFCKLPVQARLRGVTHCEGFPSVDTIRTVTLPIMAKLGVNNDNLASTAQGSLHIVQPPLSLKVESRGDPAAPGIVSFTCPIIKGIPPVELLNEGRIRRVRGVAWTSRVSPQYAPMMIDSCRAVLNPYLADVWVFTDAAKKLPKEARGGYGLSLVAETESGALISADAMSEAAASPSHRVTDPGDLGKEVARALIEEIDCGGVVDRQHQWLTAIFMSMAGDYKVSSAVFGQELSPYTIAMIRNIKDFMGVRFKFTSQKTEEEVVLNEEDEEKEFATSRSVKLRCVGAGLKNATRRTF</sequence>
<organism evidence="7 8">
    <name type="scientific">Perkinsus chesapeaki</name>
    <name type="common">Clam parasite</name>
    <name type="synonym">Perkinsus andrewsi</name>
    <dbReference type="NCBI Taxonomy" id="330153"/>
    <lineage>
        <taxon>Eukaryota</taxon>
        <taxon>Sar</taxon>
        <taxon>Alveolata</taxon>
        <taxon>Perkinsozoa</taxon>
        <taxon>Perkinsea</taxon>
        <taxon>Perkinsida</taxon>
        <taxon>Perkinsidae</taxon>
        <taxon>Perkinsus</taxon>
    </lineage>
</organism>
<comment type="caution">
    <text evidence="7">The sequence shown here is derived from an EMBL/GenBank/DDBJ whole genome shotgun (WGS) entry which is preliminary data.</text>
</comment>
<dbReference type="Pfam" id="PF05189">
    <property type="entry name" value="RTC_insert"/>
    <property type="match status" value="1"/>
</dbReference>
<dbReference type="GO" id="GO:0004521">
    <property type="term" value="F:RNA endonuclease activity"/>
    <property type="evidence" value="ECO:0007669"/>
    <property type="project" value="TreeGrafter"/>
</dbReference>
<feature type="domain" description="RNA 3'-terminal phosphate cyclase" evidence="5">
    <location>
        <begin position="10"/>
        <end position="358"/>
    </location>
</feature>
<accession>A0A7J6L2K1</accession>
<dbReference type="InterPro" id="IPR023797">
    <property type="entry name" value="RNA3'_phos_cyclase_dom"/>
</dbReference>
<evidence type="ECO:0000256" key="1">
    <source>
        <dbReference type="ARBA" id="ARBA00004604"/>
    </source>
</evidence>
<comment type="subcellular location">
    <subcellularLocation>
        <location evidence="1">Nucleus</location>
        <location evidence="1">Nucleolus</location>
    </subcellularLocation>
</comment>
<comment type="similarity">
    <text evidence="2">Belongs to the RNA 3'-terminal cyclase family. Type 2 subfamily.</text>
</comment>
<dbReference type="NCBIfam" id="TIGR03400">
    <property type="entry name" value="18S_RNA_Rcl1p"/>
    <property type="match status" value="1"/>
</dbReference>
<proteinExistence type="inferred from homology"/>
<keyword evidence="3" id="KW-0690">Ribosome biogenesis</keyword>
<dbReference type="AlphaFoldDB" id="A0A7J6L2K1"/>
<evidence type="ECO:0000313" key="8">
    <source>
        <dbReference type="Proteomes" id="UP000591131"/>
    </source>
</evidence>
<gene>
    <name evidence="7" type="primary">RCL1</name>
    <name evidence="7" type="ORF">FOL47_010342</name>
</gene>
<feature type="domain" description="RNA 3'-terminal phosphate cyclase insert" evidence="6">
    <location>
        <begin position="198"/>
        <end position="303"/>
    </location>
</feature>
<evidence type="ECO:0000256" key="4">
    <source>
        <dbReference type="ARBA" id="ARBA00023242"/>
    </source>
</evidence>
<dbReference type="EMBL" id="JAAPAO010000796">
    <property type="protein sequence ID" value="KAF4653688.1"/>
    <property type="molecule type" value="Genomic_DNA"/>
</dbReference>
<evidence type="ECO:0000313" key="7">
    <source>
        <dbReference type="EMBL" id="KAF4653688.1"/>
    </source>
</evidence>
<dbReference type="Gene3D" id="3.65.10.20">
    <property type="entry name" value="RNA 3'-terminal phosphate cyclase domain"/>
    <property type="match status" value="1"/>
</dbReference>
<evidence type="ECO:0000256" key="2">
    <source>
        <dbReference type="ARBA" id="ARBA00007089"/>
    </source>
</evidence>
<name>A0A7J6L2K1_PERCH</name>